<dbReference type="Gene3D" id="3.30.160.20">
    <property type="match status" value="2"/>
</dbReference>
<dbReference type="CDD" id="cd00048">
    <property type="entry name" value="DSRM_SF"/>
    <property type="match status" value="1"/>
</dbReference>
<sequence length="683" mass="74296">MMSQIVDEWLWLLPFSNRQFLEKHSHRLLVRRSQGDHSDFPSSLFIAGLECDNDPVGGGGFANVHRGRYSGEPVAVKCVRLFAQSPGTILKTKQAILAETMIWRSLKHQYILPLIGVDSTRFGGTVCMVSPWMDYGDINHFVSALDLPAERVNILLFEVAKALEYLHYRDVVHGDLRGGNILIDDGCHVRVADFGMSTHVGVTQPSNLGGTLRWMAPELFSTGPVNSRTAAVDIYAFAMVCYEVYLRSYPFPDIVAELQVLARVANGERPARSSLVSRGRNMSDYLWGLVKRCWASSPTSRPSAPSICAELASFGRERPSGETSGSAEGVMGQGRGESPPLSAAGGVSLSAEFRPESTSSLSARSFEANHDVTRTVTAFDRHTIPSSGSLSSEPPISLHRQSSPRPAPQTADTDGHDSGSLFGESLSQSPSTTQESTPNSSSSTNSRMSQSTGTHPPFSESQASDTYSSTASPTASSPTSPTSPLAGPNYLWHLNEKCVHSGGKITIEWENDHEGEAHMSVHHAKCFVKTHDSPPELLGEGKARRIQAAKELAARQVYQSIDWSRFPSTSRRSSSAAESTSSQSSLPSASSPPPISERTSRRPPPYLPVFNEIASKTKCIVDYLTEPAGSTTQDWVIRCEVNRAFRGRGIGRTKQEAKELAAKEAYFSMGWHLTNEASRASST</sequence>
<dbReference type="SMART" id="SM00358">
    <property type="entry name" value="DSRM"/>
    <property type="match status" value="2"/>
</dbReference>
<dbReference type="InterPro" id="IPR014720">
    <property type="entry name" value="dsRBD_dom"/>
</dbReference>
<reference evidence="9" key="1">
    <citation type="journal article" date="2014" name="Proc. Natl. Acad. Sci. U.S.A.">
        <title>Extensive sampling of basidiomycete genomes demonstrates inadequacy of the white-rot/brown-rot paradigm for wood decay fungi.</title>
        <authorList>
            <person name="Riley R."/>
            <person name="Salamov A.A."/>
            <person name="Brown D.W."/>
            <person name="Nagy L.G."/>
            <person name="Floudas D."/>
            <person name="Held B.W."/>
            <person name="Levasseur A."/>
            <person name="Lombard V."/>
            <person name="Morin E."/>
            <person name="Otillar R."/>
            <person name="Lindquist E.A."/>
            <person name="Sun H."/>
            <person name="LaButti K.M."/>
            <person name="Schmutz J."/>
            <person name="Jabbour D."/>
            <person name="Luo H."/>
            <person name="Baker S.E."/>
            <person name="Pisabarro A.G."/>
            <person name="Walton J.D."/>
            <person name="Blanchette R.A."/>
            <person name="Henrissat B."/>
            <person name="Martin F."/>
            <person name="Cullen D."/>
            <person name="Hibbett D.S."/>
            <person name="Grigoriev I.V."/>
        </authorList>
    </citation>
    <scope>NUCLEOTIDE SEQUENCE [LARGE SCALE GENOMIC DNA]</scope>
    <source>
        <strain evidence="9">MUCL 33604</strain>
    </source>
</reference>
<dbReference type="PANTHER" id="PTHR44329">
    <property type="entry name" value="SERINE/THREONINE-PROTEIN KINASE TNNI3K-RELATED"/>
    <property type="match status" value="1"/>
</dbReference>
<feature type="compositionally biased region" description="Low complexity" evidence="6">
    <location>
        <begin position="468"/>
        <end position="483"/>
    </location>
</feature>
<dbReference type="InParanoid" id="A0A067PW64"/>
<evidence type="ECO:0000256" key="4">
    <source>
        <dbReference type="ARBA" id="ARBA00022840"/>
    </source>
</evidence>
<dbReference type="InterPro" id="IPR008266">
    <property type="entry name" value="Tyr_kinase_AS"/>
</dbReference>
<dbReference type="SUPFAM" id="SSF56112">
    <property type="entry name" value="Protein kinase-like (PK-like)"/>
    <property type="match status" value="1"/>
</dbReference>
<organism evidence="8 9">
    <name type="scientific">Jaapia argillacea MUCL 33604</name>
    <dbReference type="NCBI Taxonomy" id="933084"/>
    <lineage>
        <taxon>Eukaryota</taxon>
        <taxon>Fungi</taxon>
        <taxon>Dikarya</taxon>
        <taxon>Basidiomycota</taxon>
        <taxon>Agaricomycotina</taxon>
        <taxon>Agaricomycetes</taxon>
        <taxon>Agaricomycetidae</taxon>
        <taxon>Jaapiales</taxon>
        <taxon>Jaapiaceae</taxon>
        <taxon>Jaapia</taxon>
    </lineage>
</organism>
<evidence type="ECO:0000256" key="5">
    <source>
        <dbReference type="PROSITE-ProRule" id="PRU10141"/>
    </source>
</evidence>
<dbReference type="OrthoDB" id="4062651at2759"/>
<dbReference type="InterPro" id="IPR001245">
    <property type="entry name" value="Ser-Thr/Tyr_kinase_cat_dom"/>
</dbReference>
<dbReference type="PROSITE" id="PS00109">
    <property type="entry name" value="PROTEIN_KINASE_TYR"/>
    <property type="match status" value="1"/>
</dbReference>
<dbReference type="STRING" id="933084.A0A067PW64"/>
<dbReference type="PROSITE" id="PS00107">
    <property type="entry name" value="PROTEIN_KINASE_ATP"/>
    <property type="match status" value="1"/>
</dbReference>
<feature type="binding site" evidence="5">
    <location>
        <position position="77"/>
    </location>
    <ligand>
        <name>ATP</name>
        <dbReference type="ChEBI" id="CHEBI:30616"/>
    </ligand>
</feature>
<dbReference type="InterPro" id="IPR011009">
    <property type="entry name" value="Kinase-like_dom_sf"/>
</dbReference>
<dbReference type="Pfam" id="PF07714">
    <property type="entry name" value="PK_Tyr_Ser-Thr"/>
    <property type="match status" value="1"/>
</dbReference>
<name>A0A067PW64_9AGAM</name>
<keyword evidence="4 5" id="KW-0067">ATP-binding</keyword>
<evidence type="ECO:0000259" key="7">
    <source>
        <dbReference type="PROSITE" id="PS50011"/>
    </source>
</evidence>
<dbReference type="Gene3D" id="1.10.510.10">
    <property type="entry name" value="Transferase(Phosphotransferase) domain 1"/>
    <property type="match status" value="1"/>
</dbReference>
<dbReference type="Proteomes" id="UP000027265">
    <property type="component" value="Unassembled WGS sequence"/>
</dbReference>
<keyword evidence="1" id="KW-0808">Transferase</keyword>
<dbReference type="AlphaFoldDB" id="A0A067PW64"/>
<feature type="compositionally biased region" description="Low complexity" evidence="6">
    <location>
        <begin position="567"/>
        <end position="589"/>
    </location>
</feature>
<keyword evidence="2 5" id="KW-0547">Nucleotide-binding</keyword>
<dbReference type="HOGENOM" id="CLU_402812_0_0_1"/>
<dbReference type="EMBL" id="KL197725">
    <property type="protein sequence ID" value="KDQ55512.1"/>
    <property type="molecule type" value="Genomic_DNA"/>
</dbReference>
<dbReference type="PROSITE" id="PS50011">
    <property type="entry name" value="PROTEIN_KINASE_DOM"/>
    <property type="match status" value="1"/>
</dbReference>
<dbReference type="SUPFAM" id="SSF54768">
    <property type="entry name" value="dsRNA-binding domain-like"/>
    <property type="match status" value="2"/>
</dbReference>
<evidence type="ECO:0000313" key="9">
    <source>
        <dbReference type="Proteomes" id="UP000027265"/>
    </source>
</evidence>
<feature type="compositionally biased region" description="Low complexity" evidence="6">
    <location>
        <begin position="384"/>
        <end position="398"/>
    </location>
</feature>
<dbReference type="GO" id="GO:0005524">
    <property type="term" value="F:ATP binding"/>
    <property type="evidence" value="ECO:0007669"/>
    <property type="project" value="UniProtKB-UniRule"/>
</dbReference>
<feature type="region of interest" description="Disordered" evidence="6">
    <location>
        <begin position="378"/>
        <end position="483"/>
    </location>
</feature>
<keyword evidence="3" id="KW-0418">Kinase</keyword>
<feature type="region of interest" description="Disordered" evidence="6">
    <location>
        <begin position="315"/>
        <end position="346"/>
    </location>
</feature>
<gene>
    <name evidence="8" type="ORF">JAAARDRAFT_338485</name>
</gene>
<evidence type="ECO:0000256" key="6">
    <source>
        <dbReference type="SAM" id="MobiDB-lite"/>
    </source>
</evidence>
<dbReference type="InterPro" id="IPR000719">
    <property type="entry name" value="Prot_kinase_dom"/>
</dbReference>
<evidence type="ECO:0000256" key="3">
    <source>
        <dbReference type="ARBA" id="ARBA00022777"/>
    </source>
</evidence>
<dbReference type="InterPro" id="IPR017441">
    <property type="entry name" value="Protein_kinase_ATP_BS"/>
</dbReference>
<protein>
    <recommendedName>
        <fullName evidence="7">Protein kinase domain-containing protein</fullName>
    </recommendedName>
</protein>
<keyword evidence="9" id="KW-1185">Reference proteome</keyword>
<dbReference type="PANTHER" id="PTHR44329:SF288">
    <property type="entry name" value="MITOGEN-ACTIVATED PROTEIN KINASE KINASE KINASE 20"/>
    <property type="match status" value="1"/>
</dbReference>
<accession>A0A067PW64</accession>
<feature type="compositionally biased region" description="Low complexity" evidence="6">
    <location>
        <begin position="424"/>
        <end position="452"/>
    </location>
</feature>
<feature type="region of interest" description="Disordered" evidence="6">
    <location>
        <begin position="567"/>
        <end position="607"/>
    </location>
</feature>
<evidence type="ECO:0000256" key="2">
    <source>
        <dbReference type="ARBA" id="ARBA00022741"/>
    </source>
</evidence>
<feature type="domain" description="Protein kinase" evidence="7">
    <location>
        <begin position="50"/>
        <end position="314"/>
    </location>
</feature>
<dbReference type="GO" id="GO:0004674">
    <property type="term" value="F:protein serine/threonine kinase activity"/>
    <property type="evidence" value="ECO:0007669"/>
    <property type="project" value="TreeGrafter"/>
</dbReference>
<evidence type="ECO:0000256" key="1">
    <source>
        <dbReference type="ARBA" id="ARBA00022679"/>
    </source>
</evidence>
<dbReference type="Pfam" id="PF00035">
    <property type="entry name" value="dsrm"/>
    <property type="match status" value="1"/>
</dbReference>
<proteinExistence type="predicted"/>
<evidence type="ECO:0000313" key="8">
    <source>
        <dbReference type="EMBL" id="KDQ55512.1"/>
    </source>
</evidence>
<dbReference type="InterPro" id="IPR051681">
    <property type="entry name" value="Ser/Thr_Kinases-Pseudokinases"/>
</dbReference>